<evidence type="ECO:0000256" key="12">
    <source>
        <dbReference type="PIRSR" id="PIRSR000112-3"/>
    </source>
</evidence>
<dbReference type="SUPFAM" id="SSF56796">
    <property type="entry name" value="Dehydroquinate synthase-like"/>
    <property type="match status" value="1"/>
</dbReference>
<dbReference type="Gene3D" id="3.40.50.1970">
    <property type="match status" value="1"/>
</dbReference>
<sequence length="372" mass="39050">MPLLARFVTAPLVVDVRRGALRELAEVLADQRISTSGRVAIAVGPTYGPIVQSTFEHGLVEADWFTVDGGTINTAIKLVEQIRQHRYDAIVGIGGGTVLDVTKFAAARLGLPMVAVATNLAHDGIGSPISTLDNDAGRGSYGVPAPIAVIVDLDLIAQAPPRSVRSGIGEIVSNLSALADWEAAHSQHGEEIDGLAVSLARTSAQAVLHHPGSILEETFLATLAEGLVLSGISMVVAGTSRPSSGACHEISHAIDLLHPSRRAFHGEQVGLGAAFAWFLRGDLAAFHTTVDCLHRHGLPVRPADLGFGLEEFGEIVAYAPQTRPGRITVLEESALTPARIAATVAAFNDHVYARIATGDGGITPEGRILEDR</sequence>
<dbReference type="Proteomes" id="UP000007967">
    <property type="component" value="Chromosome"/>
</dbReference>
<feature type="binding site" evidence="12">
    <location>
        <position position="127"/>
    </location>
    <ligand>
        <name>NAD(+)</name>
        <dbReference type="ChEBI" id="CHEBI:57540"/>
    </ligand>
</feature>
<dbReference type="AlphaFoldDB" id="D2PLN8"/>
<dbReference type="InterPro" id="IPR016205">
    <property type="entry name" value="Glycerol_DH"/>
</dbReference>
<keyword evidence="7" id="KW-0443">Lipid metabolism</keyword>
<evidence type="ECO:0000256" key="11">
    <source>
        <dbReference type="PIRSR" id="PIRSR000112-2"/>
    </source>
</evidence>
<keyword evidence="4" id="KW-0521">NADP</keyword>
<dbReference type="eggNOG" id="COG0371">
    <property type="taxonomic scope" value="Bacteria"/>
</dbReference>
<dbReference type="Gene3D" id="1.20.1090.10">
    <property type="entry name" value="Dehydroquinate synthase-like - alpha domain"/>
    <property type="match status" value="1"/>
</dbReference>
<protein>
    <submittedName>
        <fullName evidence="13">3-dehydroquinate synthase</fullName>
    </submittedName>
</protein>
<dbReference type="InterPro" id="IPR032837">
    <property type="entry name" value="G1PDH"/>
</dbReference>
<evidence type="ECO:0000256" key="3">
    <source>
        <dbReference type="ARBA" id="ARBA00022723"/>
    </source>
</evidence>
<dbReference type="EMBL" id="CP001736">
    <property type="protein sequence ID" value="ADB30667.1"/>
    <property type="molecule type" value="Genomic_DNA"/>
</dbReference>
<evidence type="ECO:0000256" key="1">
    <source>
        <dbReference type="ARBA" id="ARBA00022490"/>
    </source>
</evidence>
<feature type="binding site" evidence="12">
    <location>
        <begin position="96"/>
        <end position="100"/>
    </location>
    <ligand>
        <name>NAD(+)</name>
        <dbReference type="ChEBI" id="CHEBI:57540"/>
    </ligand>
</feature>
<evidence type="ECO:0000256" key="8">
    <source>
        <dbReference type="ARBA" id="ARBA00023209"/>
    </source>
</evidence>
<keyword evidence="8" id="KW-0594">Phospholipid biosynthesis</keyword>
<evidence type="ECO:0000256" key="4">
    <source>
        <dbReference type="ARBA" id="ARBA00022857"/>
    </source>
</evidence>
<dbReference type="PANTHER" id="PTHR43616">
    <property type="entry name" value="GLYCEROL DEHYDROGENASE"/>
    <property type="match status" value="1"/>
</dbReference>
<feature type="binding site" evidence="10">
    <location>
        <position position="170"/>
    </location>
    <ligand>
        <name>glycerol</name>
        <dbReference type="ChEBI" id="CHEBI:17754"/>
    </ligand>
</feature>
<keyword evidence="6 12" id="KW-0520">NAD</keyword>
<comment type="cofactor">
    <cofactor evidence="10">
        <name>Zn(2+)</name>
        <dbReference type="ChEBI" id="CHEBI:29105"/>
    </cofactor>
    <text evidence="10">Binds 1 zinc ion per subunit.</text>
</comment>
<evidence type="ECO:0000256" key="6">
    <source>
        <dbReference type="ARBA" id="ARBA00023027"/>
    </source>
</evidence>
<dbReference type="OrthoDB" id="5198708at2"/>
<proteinExistence type="predicted"/>
<reference evidence="14" key="1">
    <citation type="submission" date="2009-09" db="EMBL/GenBank/DDBJ databases">
        <title>The complete genome of Kribbella flavida DSM 17836.</title>
        <authorList>
            <consortium name="US DOE Joint Genome Institute (JGI-PGF)"/>
            <person name="Lucas S."/>
            <person name="Copeland A."/>
            <person name="Lapidus A."/>
            <person name="Glavina del Rio T."/>
            <person name="Dalin E."/>
            <person name="Tice H."/>
            <person name="Bruce D."/>
            <person name="Goodwin L."/>
            <person name="Pitluck S."/>
            <person name="Kyrpides N."/>
            <person name="Mavromatis K."/>
            <person name="Ivanova N."/>
            <person name="Saunders E."/>
            <person name="Brettin T."/>
            <person name="Detter J.C."/>
            <person name="Han C."/>
            <person name="Larimer F."/>
            <person name="Land M."/>
            <person name="Hauser L."/>
            <person name="Markowitz V."/>
            <person name="Cheng J.-F."/>
            <person name="Hugenholtz P."/>
            <person name="Woyke T."/>
            <person name="Wu D."/>
            <person name="Pukall R."/>
            <person name="Klenk H.-P."/>
            <person name="Eisen J.A."/>
        </authorList>
    </citation>
    <scope>NUCLEOTIDE SEQUENCE [LARGE SCALE GENOMIC DNA]</scope>
    <source>
        <strain evidence="14">DSM 17836 / JCM 10339 / NBRC 14399</strain>
    </source>
</reference>
<dbReference type="HOGENOM" id="CLU_038362_0_0_11"/>
<dbReference type="Pfam" id="PF13685">
    <property type="entry name" value="Fe-ADH_2"/>
    <property type="match status" value="1"/>
</dbReference>
<evidence type="ECO:0000256" key="5">
    <source>
        <dbReference type="ARBA" id="ARBA00023002"/>
    </source>
</evidence>
<evidence type="ECO:0000256" key="2">
    <source>
        <dbReference type="ARBA" id="ARBA00022516"/>
    </source>
</evidence>
<dbReference type="PANTHER" id="PTHR43616:SF5">
    <property type="entry name" value="GLYCEROL DEHYDROGENASE 1"/>
    <property type="match status" value="1"/>
</dbReference>
<dbReference type="STRING" id="479435.Kfla_1570"/>
<reference evidence="13 14" key="2">
    <citation type="journal article" date="2010" name="Stand. Genomic Sci.">
        <title>Complete genome sequence of Kribbella flavida type strain (IFO 14399).</title>
        <authorList>
            <person name="Pukall R."/>
            <person name="Lapidus A."/>
            <person name="Glavina Del Rio T."/>
            <person name="Copeland A."/>
            <person name="Tice H."/>
            <person name="Cheng J.-F."/>
            <person name="Lucas S."/>
            <person name="Chen F."/>
            <person name="Nolan M."/>
            <person name="LaButti K."/>
            <person name="Pati A."/>
            <person name="Ivanova N."/>
            <person name="Mavrommatis K."/>
            <person name="Mikhailova N."/>
            <person name="Pitluck S."/>
            <person name="Bruce D."/>
            <person name="Goodwin L."/>
            <person name="Land M."/>
            <person name="Hauser L."/>
            <person name="Chang Y.-J."/>
            <person name="Jeffries C.D."/>
            <person name="Chen A."/>
            <person name="Palaniappan K."/>
            <person name="Chain P."/>
            <person name="Rohde M."/>
            <person name="Goeker M."/>
            <person name="Bristow J."/>
            <person name="Eisen J.A."/>
            <person name="Markowitz V."/>
            <person name="Hugenholtz P."/>
            <person name="Kyrpides N.C."/>
            <person name="Klenk H.-P."/>
            <person name="Brettin T."/>
        </authorList>
    </citation>
    <scope>NUCLEOTIDE SEQUENCE [LARGE SCALE GENOMIC DNA]</scope>
    <source>
        <strain evidence="14">DSM 17836 / JCM 10339 / NBRC 14399</strain>
    </source>
</reference>
<keyword evidence="9" id="KW-1208">Phospholipid metabolism</keyword>
<dbReference type="GO" id="GO:0046872">
    <property type="term" value="F:metal ion binding"/>
    <property type="evidence" value="ECO:0007669"/>
    <property type="project" value="UniProtKB-KW"/>
</dbReference>
<keyword evidence="2" id="KW-0444">Lipid biosynthesis</keyword>
<dbReference type="RefSeq" id="WP_012919223.1">
    <property type="nucleotide sequence ID" value="NC_013729.1"/>
</dbReference>
<dbReference type="PIRSF" id="PIRSF000112">
    <property type="entry name" value="Glycerol_dehydrogenase"/>
    <property type="match status" value="1"/>
</dbReference>
<keyword evidence="10" id="KW-0862">Zinc</keyword>
<evidence type="ECO:0000256" key="10">
    <source>
        <dbReference type="PIRSR" id="PIRSR000112-1"/>
    </source>
</evidence>
<keyword evidence="1" id="KW-0963">Cytoplasm</keyword>
<evidence type="ECO:0000256" key="9">
    <source>
        <dbReference type="ARBA" id="ARBA00023264"/>
    </source>
</evidence>
<evidence type="ECO:0000313" key="14">
    <source>
        <dbReference type="Proteomes" id="UP000007967"/>
    </source>
</evidence>
<keyword evidence="14" id="KW-1185">Reference proteome</keyword>
<name>D2PLN8_KRIFD</name>
<dbReference type="KEGG" id="kfl:Kfla_1570"/>
<feature type="binding site" evidence="10">
    <location>
        <position position="265"/>
    </location>
    <ligand>
        <name>glycerol</name>
        <dbReference type="ChEBI" id="CHEBI:17754"/>
    </ligand>
</feature>
<accession>D2PLN8</accession>
<organism evidence="13 14">
    <name type="scientific">Kribbella flavida (strain DSM 17836 / JCM 10339 / NBRC 14399)</name>
    <dbReference type="NCBI Taxonomy" id="479435"/>
    <lineage>
        <taxon>Bacteria</taxon>
        <taxon>Bacillati</taxon>
        <taxon>Actinomycetota</taxon>
        <taxon>Actinomycetes</taxon>
        <taxon>Propionibacteriales</taxon>
        <taxon>Kribbellaceae</taxon>
        <taxon>Kribbella</taxon>
    </lineage>
</organism>
<feature type="binding site" evidence="11">
    <location>
        <position position="123"/>
    </location>
    <ligand>
        <name>glycerol</name>
        <dbReference type="ChEBI" id="CHEBI:17754"/>
    </ligand>
</feature>
<dbReference type="CDD" id="cd08174">
    <property type="entry name" value="G1PDH-like"/>
    <property type="match status" value="1"/>
</dbReference>
<dbReference type="GO" id="GO:0016614">
    <property type="term" value="F:oxidoreductase activity, acting on CH-OH group of donors"/>
    <property type="evidence" value="ECO:0007669"/>
    <property type="project" value="InterPro"/>
</dbReference>
<keyword evidence="3 10" id="KW-0479">Metal-binding</keyword>
<evidence type="ECO:0000256" key="7">
    <source>
        <dbReference type="ARBA" id="ARBA00023098"/>
    </source>
</evidence>
<dbReference type="GO" id="GO:0008654">
    <property type="term" value="P:phospholipid biosynthetic process"/>
    <property type="evidence" value="ECO:0007669"/>
    <property type="project" value="UniProtKB-KW"/>
</dbReference>
<gene>
    <name evidence="13" type="ordered locus">Kfla_1570</name>
</gene>
<keyword evidence="5" id="KW-0560">Oxidoreductase</keyword>
<feature type="binding site" evidence="10">
    <location>
        <position position="248"/>
    </location>
    <ligand>
        <name>glycerol</name>
        <dbReference type="ChEBI" id="CHEBI:17754"/>
    </ligand>
</feature>
<evidence type="ECO:0000313" key="13">
    <source>
        <dbReference type="EMBL" id="ADB30667.1"/>
    </source>
</evidence>